<comment type="caution">
    <text evidence="1">The sequence shown here is derived from an EMBL/GenBank/DDBJ whole genome shotgun (WGS) entry which is preliminary data.</text>
</comment>
<evidence type="ECO:0000313" key="1">
    <source>
        <dbReference type="EMBL" id="CBH96013.1"/>
    </source>
</evidence>
<accession>E6PM61</accession>
<protein>
    <submittedName>
        <fullName evidence="1">Uncharacterized protein</fullName>
    </submittedName>
</protein>
<name>E6PM61_9ZZZZ</name>
<dbReference type="EMBL" id="CABM01000017">
    <property type="protein sequence ID" value="CBH96013.1"/>
    <property type="molecule type" value="Genomic_DNA"/>
</dbReference>
<proteinExistence type="predicted"/>
<organism evidence="1">
    <name type="scientific">mine drainage metagenome</name>
    <dbReference type="NCBI Taxonomy" id="410659"/>
    <lineage>
        <taxon>unclassified sequences</taxon>
        <taxon>metagenomes</taxon>
        <taxon>ecological metagenomes</taxon>
    </lineage>
</organism>
<reference evidence="1" key="1">
    <citation type="submission" date="2009-10" db="EMBL/GenBank/DDBJ databases">
        <title>Diversity of trophic interactions inside an arsenic-rich microbial ecosystem.</title>
        <authorList>
            <person name="Bertin P.N."/>
            <person name="Heinrich-Salmeron A."/>
            <person name="Pelletier E."/>
            <person name="Goulhen-Chollet F."/>
            <person name="Arsene-Ploetze F."/>
            <person name="Gallien S."/>
            <person name="Calteau A."/>
            <person name="Vallenet D."/>
            <person name="Casiot C."/>
            <person name="Chane-Woon-Ming B."/>
            <person name="Giloteaux L."/>
            <person name="Barakat M."/>
            <person name="Bonnefoy V."/>
            <person name="Bruneel O."/>
            <person name="Chandler M."/>
            <person name="Cleiss J."/>
            <person name="Duran R."/>
            <person name="Elbaz-Poulichet F."/>
            <person name="Fonknechten N."/>
            <person name="Lauga B."/>
            <person name="Mornico D."/>
            <person name="Ortet P."/>
            <person name="Schaeffer C."/>
            <person name="Siguier P."/>
            <person name="Alexander Thil Smith A."/>
            <person name="Van Dorsselaer A."/>
            <person name="Weissenbach J."/>
            <person name="Medigue C."/>
            <person name="Le Paslier D."/>
        </authorList>
    </citation>
    <scope>NUCLEOTIDE SEQUENCE</scope>
</reference>
<dbReference type="AlphaFoldDB" id="E6PM61"/>
<sequence length="212" mass="22639">MLRATRQQREADGMRRNVSIGTSFLLAAVCGLPGAGAATPASASAPAQASTPAAAASAAQPSWANHRHAFTVRLIQLSPEGVRGFYENMGYPQPAVAAIAGVCVFGTSIHNRGKIPISYDVADWRAVTSDGRQHALITKTDWLARWKPDGVGADWSILPAQQTLQPGDWAQGFTTLDVPRGTRLTLHYSWREHGILHHARLAGPQCGSDAQP</sequence>
<gene>
    <name evidence="1" type="ORF">CARN2_1002</name>
</gene>